<evidence type="ECO:0000256" key="5">
    <source>
        <dbReference type="ARBA" id="ARBA00022958"/>
    </source>
</evidence>
<evidence type="ECO:0000256" key="6">
    <source>
        <dbReference type="ARBA" id="ARBA00022989"/>
    </source>
</evidence>
<dbReference type="OrthoDB" id="56688at2157"/>
<keyword evidence="3 9" id="KW-0633">Potassium transport</keyword>
<keyword evidence="8 9" id="KW-0472">Membrane</keyword>
<dbReference type="InterPro" id="IPR004623">
    <property type="entry name" value="KdpA"/>
</dbReference>
<evidence type="ECO:0000256" key="3">
    <source>
        <dbReference type="ARBA" id="ARBA00022538"/>
    </source>
</evidence>
<feature type="transmembrane region" description="Helical" evidence="9">
    <location>
        <begin position="273"/>
        <end position="292"/>
    </location>
</feature>
<dbReference type="KEGG" id="mpd:MCP_1967"/>
<feature type="transmembrane region" description="Helical" evidence="9">
    <location>
        <begin position="362"/>
        <end position="384"/>
    </location>
</feature>
<dbReference type="NCBIfam" id="TIGR00680">
    <property type="entry name" value="kdpA"/>
    <property type="match status" value="1"/>
</dbReference>
<feature type="transmembrane region" description="Helical" evidence="9">
    <location>
        <begin position="166"/>
        <end position="188"/>
    </location>
</feature>
<dbReference type="InParanoid" id="D1Z017"/>
<dbReference type="PATRIC" id="fig|304371.9.peg.2007"/>
<keyword evidence="1 9" id="KW-0813">Transport</keyword>
<dbReference type="HAMAP" id="MF_00275">
    <property type="entry name" value="KdpA"/>
    <property type="match status" value="1"/>
</dbReference>
<organism evidence="10 11">
    <name type="scientific">Methanocella paludicola (strain DSM 17711 / JCM 13418 / NBRC 101707 / SANAE)</name>
    <dbReference type="NCBI Taxonomy" id="304371"/>
    <lineage>
        <taxon>Archaea</taxon>
        <taxon>Methanobacteriati</taxon>
        <taxon>Methanobacteriota</taxon>
        <taxon>Stenosarchaea group</taxon>
        <taxon>Methanomicrobia</taxon>
        <taxon>Methanocellales</taxon>
        <taxon>Methanocellaceae</taxon>
        <taxon>Methanocella</taxon>
    </lineage>
</organism>
<evidence type="ECO:0000256" key="2">
    <source>
        <dbReference type="ARBA" id="ARBA00022475"/>
    </source>
</evidence>
<comment type="function">
    <text evidence="9">Part of the high-affinity ATP-driven potassium transport (or Kdp) system, which catalyzes the hydrolysis of ATP coupled with the electrogenic transport of potassium into the cytoplasm. This subunit binds the extracellular potassium ions and delivers the ions to the membrane domain of KdpB through an intramembrane tunnel.</text>
</comment>
<keyword evidence="5 9" id="KW-0630">Potassium</keyword>
<reference evidence="10 11" key="2">
    <citation type="journal article" date="2008" name="Int. J. Syst. Evol. Microbiol.">
        <title>Methanocella paludicola gen. nov., sp. nov., a methane-producing archaeon, the first isolate of the lineage 'Rice Cluster I', and proposal of the new archaeal order Methanocellales ord. nov.</title>
        <authorList>
            <person name="Sakai S."/>
            <person name="Imachi H."/>
            <person name="Hanada S."/>
            <person name="Ohashi A."/>
            <person name="Harada H."/>
            <person name="Kamagata Y."/>
        </authorList>
    </citation>
    <scope>NUCLEOTIDE SEQUENCE [LARGE SCALE GENOMIC DNA]</scope>
    <source>
        <strain evidence="11">DSM 17711 / JCM 13418 / NBRC 101707 / SANAE</strain>
    </source>
</reference>
<feature type="transmembrane region" description="Helical" evidence="9">
    <location>
        <begin position="404"/>
        <end position="426"/>
    </location>
</feature>
<dbReference type="AlphaFoldDB" id="D1Z017"/>
<keyword evidence="6 9" id="KW-1133">Transmembrane helix</keyword>
<dbReference type="GO" id="GO:0030955">
    <property type="term" value="F:potassium ion binding"/>
    <property type="evidence" value="ECO:0007669"/>
    <property type="project" value="UniProtKB-UniRule"/>
</dbReference>
<comment type="subcellular location">
    <subcellularLocation>
        <location evidence="9">Cell membrane</location>
        <topology evidence="9">Multi-pass membrane protein</topology>
    </subcellularLocation>
</comment>
<dbReference type="Pfam" id="PF03814">
    <property type="entry name" value="KdpA"/>
    <property type="match status" value="1"/>
</dbReference>
<feature type="transmembrane region" description="Helical" evidence="9">
    <location>
        <begin position="67"/>
        <end position="89"/>
    </location>
</feature>
<evidence type="ECO:0000313" key="10">
    <source>
        <dbReference type="EMBL" id="BAI62039.1"/>
    </source>
</evidence>
<feature type="transmembrane region" description="Helical" evidence="9">
    <location>
        <begin position="6"/>
        <end position="30"/>
    </location>
</feature>
<dbReference type="STRING" id="304371.MCP_1967"/>
<evidence type="ECO:0000256" key="7">
    <source>
        <dbReference type="ARBA" id="ARBA00023065"/>
    </source>
</evidence>
<keyword evidence="7 9" id="KW-0406">Ion transport</keyword>
<dbReference type="eggNOG" id="arCOG04804">
    <property type="taxonomic scope" value="Archaea"/>
</dbReference>
<evidence type="ECO:0000256" key="9">
    <source>
        <dbReference type="HAMAP-Rule" id="MF_00275"/>
    </source>
</evidence>
<dbReference type="PANTHER" id="PTHR30607">
    <property type="entry name" value="POTASSIUM-TRANSPORTING ATPASE A CHAIN"/>
    <property type="match status" value="1"/>
</dbReference>
<dbReference type="GO" id="GO:0008556">
    <property type="term" value="F:P-type potassium transmembrane transporter activity"/>
    <property type="evidence" value="ECO:0007669"/>
    <property type="project" value="InterPro"/>
</dbReference>
<dbReference type="Proteomes" id="UP000001882">
    <property type="component" value="Chromosome"/>
</dbReference>
<feature type="transmembrane region" description="Helical" evidence="9">
    <location>
        <begin position="466"/>
        <end position="493"/>
    </location>
</feature>
<reference evidence="10 11" key="1">
    <citation type="journal article" date="2007" name="Appl. Environ. Microbiol.">
        <title>Isolation of key methanogens for global methane emission from rice paddy fields: a novel isolate affiliated with the clone cluster rice cluster I.</title>
        <authorList>
            <person name="Sakai S."/>
            <person name="Imachi H."/>
            <person name="Sekiguchi Y."/>
            <person name="Ohashi A."/>
            <person name="Harada H."/>
            <person name="Kamagata Y."/>
        </authorList>
    </citation>
    <scope>NUCLEOTIDE SEQUENCE [LARGE SCALE GENOMIC DNA]</scope>
    <source>
        <strain evidence="11">DSM 17711 / JCM 13418 / NBRC 101707 / SANAE</strain>
    </source>
</reference>
<evidence type="ECO:0000256" key="1">
    <source>
        <dbReference type="ARBA" id="ARBA00022448"/>
    </source>
</evidence>
<keyword evidence="2 9" id="KW-1003">Cell membrane</keyword>
<evidence type="ECO:0000313" key="11">
    <source>
        <dbReference type="Proteomes" id="UP000001882"/>
    </source>
</evidence>
<feature type="transmembrane region" description="Helical" evidence="9">
    <location>
        <begin position="123"/>
        <end position="145"/>
    </location>
</feature>
<keyword evidence="11" id="KW-1185">Reference proteome</keyword>
<dbReference type="PANTHER" id="PTHR30607:SF2">
    <property type="entry name" value="POTASSIUM-TRANSPORTING ATPASE POTASSIUM-BINDING SUBUNIT"/>
    <property type="match status" value="1"/>
</dbReference>
<dbReference type="PIRSF" id="PIRSF001294">
    <property type="entry name" value="K_ATPaseA"/>
    <property type="match status" value="1"/>
</dbReference>
<sequence>MGFLFGMVQILPIILLALILAIPLGEYLALVFSGKRAPLEPAFSPIEKALSRLLMGMDRHPMDWKEYALSLLALNALLWAVAFAILYSAGMSPDLAFHTATSFVTNTDQQHYSGDTLSPAAQMLALTMLMFASAATGISSAFALIRGLLATDGKLGNFFSDFIKCIVRVLLPGAFMVAIVFVACGIPQTLGGSLDVKTITGLMQSIPLGPVASLESIKYLGTNGGGYYGANSAHPFENPSPLTNVIQNILALLIPFSIPYAFGIMAGKRRQGAIILIAMLVIFVTGAALMLAGEGWNPALPLNYPDGYLEGKEQRFTAYETTFFLAVDTFVQSGGTSGSVTSMMPDAILGAMSGMMMQCTPGGVGAGFDVMLVFILLSVFIAGLMVGRTPEFLGKKVEPNEMKLVALVIIIHPILVLLPTALTIIVNPHAALNPGPRGFSEIMYEFLSASANNGSGMAGLANTTPYFNILSGLMIATGRYVPLVAMIAIAGLLSRKKPIEATTGTLPTDNPTFLLFLIGIIVIVGAITFLPVLTFGPLAELLGGT</sequence>
<reference evidence="11" key="3">
    <citation type="journal article" date="2011" name="PLoS ONE">
        <title>Genome sequence of a mesophilic hydrogenotrophic methanogen Methanocella paludicola, the first cultivated representative of the order Methanocellales.</title>
        <authorList>
            <person name="Sakai S."/>
            <person name="Takaki Y."/>
            <person name="Shimamura S."/>
            <person name="Sekine M."/>
            <person name="Tajima T."/>
            <person name="Kosugi H."/>
            <person name="Ichikawa N."/>
            <person name="Tasumi E."/>
            <person name="Hiraki A.T."/>
            <person name="Shimizu A."/>
            <person name="Kato Y."/>
            <person name="Nishiko R."/>
            <person name="Mori K."/>
            <person name="Fujita N."/>
            <person name="Imachi H."/>
            <person name="Takai K."/>
        </authorList>
    </citation>
    <scope>NUCLEOTIDE SEQUENCE [LARGE SCALE GENOMIC DNA]</scope>
    <source>
        <strain evidence="11">DSM 17711 / JCM 13418 / NBRC 101707 / SANAE</strain>
    </source>
</reference>
<accession>D1Z017</accession>
<keyword evidence="4 9" id="KW-0812">Transmembrane</keyword>
<evidence type="ECO:0000256" key="8">
    <source>
        <dbReference type="ARBA" id="ARBA00023136"/>
    </source>
</evidence>
<dbReference type="EMBL" id="AP011532">
    <property type="protein sequence ID" value="BAI62039.1"/>
    <property type="molecule type" value="Genomic_DNA"/>
</dbReference>
<comment type="subunit">
    <text evidence="9">The system is composed of three essential subunits: KdpA, KdpB and KdpC.</text>
</comment>
<gene>
    <name evidence="9 10" type="primary">kdpA</name>
    <name evidence="10" type="ordered locus">MCP_1967</name>
</gene>
<comment type="similarity">
    <text evidence="9">Belongs to the KdpA family.</text>
</comment>
<feature type="transmembrane region" description="Helical" evidence="9">
    <location>
        <begin position="513"/>
        <end position="535"/>
    </location>
</feature>
<name>D1Z017_METPS</name>
<dbReference type="GO" id="GO:0005886">
    <property type="term" value="C:plasma membrane"/>
    <property type="evidence" value="ECO:0007669"/>
    <property type="project" value="UniProtKB-SubCell"/>
</dbReference>
<evidence type="ECO:0000256" key="4">
    <source>
        <dbReference type="ARBA" id="ARBA00022692"/>
    </source>
</evidence>
<protein>
    <recommendedName>
        <fullName evidence="9">Potassium-transporting ATPase potassium-binding subunit</fullName>
    </recommendedName>
    <alternativeName>
        <fullName evidence="9">ATP phosphohydrolase [potassium-transporting] A chain</fullName>
    </alternativeName>
    <alternativeName>
        <fullName evidence="9">Potassium-binding and translocating subunit A</fullName>
    </alternativeName>
    <alternativeName>
        <fullName evidence="9">Potassium-translocating ATPase A chain</fullName>
    </alternativeName>
</protein>
<proteinExistence type="inferred from homology"/>
<feature type="transmembrane region" description="Helical" evidence="9">
    <location>
        <begin position="245"/>
        <end position="266"/>
    </location>
</feature>